<evidence type="ECO:0000313" key="5">
    <source>
        <dbReference type="Proteomes" id="UP000077857"/>
    </source>
</evidence>
<dbReference type="InterPro" id="IPR014626">
    <property type="entry name" value="Sig_transdc_resp-reg_put"/>
</dbReference>
<dbReference type="PANTHER" id="PTHR33525:SF3">
    <property type="entry name" value="RIBONUCLEASE Y"/>
    <property type="match status" value="1"/>
</dbReference>
<feature type="domain" description="HDOD" evidence="3">
    <location>
        <begin position="142"/>
        <end position="340"/>
    </location>
</feature>
<keyword evidence="1" id="KW-0597">Phosphoprotein</keyword>
<dbReference type="GO" id="GO:0000160">
    <property type="term" value="P:phosphorelay signal transduction system"/>
    <property type="evidence" value="ECO:0007669"/>
    <property type="project" value="InterPro"/>
</dbReference>
<dbReference type="InterPro" id="IPR013976">
    <property type="entry name" value="HDOD"/>
</dbReference>
<dbReference type="Proteomes" id="UP000077857">
    <property type="component" value="Unassembled WGS sequence"/>
</dbReference>
<gene>
    <name evidence="4" type="ORF">A1507_08975</name>
</gene>
<dbReference type="SUPFAM" id="SSF109604">
    <property type="entry name" value="HD-domain/PDEase-like"/>
    <property type="match status" value="1"/>
</dbReference>
<dbReference type="AlphaFoldDB" id="A0A177NM75"/>
<reference evidence="4 5" key="1">
    <citation type="submission" date="2016-03" db="EMBL/GenBank/DDBJ databases">
        <authorList>
            <person name="Ploux O."/>
        </authorList>
    </citation>
    <scope>NUCLEOTIDE SEQUENCE [LARGE SCALE GENOMIC DNA]</scope>
    <source>
        <strain evidence="4 5">R-45378</strain>
    </source>
</reference>
<evidence type="ECO:0008006" key="6">
    <source>
        <dbReference type="Google" id="ProtNLM"/>
    </source>
</evidence>
<dbReference type="PANTHER" id="PTHR33525">
    <property type="match status" value="1"/>
</dbReference>
<protein>
    <recommendedName>
        <fullName evidence="6">Response regulator</fullName>
    </recommendedName>
</protein>
<dbReference type="Pfam" id="PF08668">
    <property type="entry name" value="HDOD"/>
    <property type="match status" value="1"/>
</dbReference>
<dbReference type="InterPro" id="IPR011006">
    <property type="entry name" value="CheY-like_superfamily"/>
</dbReference>
<evidence type="ECO:0000256" key="1">
    <source>
        <dbReference type="PROSITE-ProRule" id="PRU00169"/>
    </source>
</evidence>
<dbReference type="PROSITE" id="PS51833">
    <property type="entry name" value="HDOD"/>
    <property type="match status" value="1"/>
</dbReference>
<dbReference type="InterPro" id="IPR001789">
    <property type="entry name" value="Sig_transdc_resp-reg_receiver"/>
</dbReference>
<dbReference type="SUPFAM" id="SSF52172">
    <property type="entry name" value="CheY-like"/>
    <property type="match status" value="1"/>
</dbReference>
<dbReference type="EMBL" id="LUUJ01000057">
    <property type="protein sequence ID" value="OAI18483.1"/>
    <property type="molecule type" value="Genomic_DNA"/>
</dbReference>
<dbReference type="Gene3D" id="3.40.50.2300">
    <property type="match status" value="1"/>
</dbReference>
<dbReference type="PROSITE" id="PS50110">
    <property type="entry name" value="RESPONSE_REGULATORY"/>
    <property type="match status" value="1"/>
</dbReference>
<dbReference type="PIRSF" id="PIRSF036883">
    <property type="entry name" value="RR_HD-GYP_mod"/>
    <property type="match status" value="1"/>
</dbReference>
<dbReference type="OrthoDB" id="5755654at2"/>
<dbReference type="Gene3D" id="1.10.3210.10">
    <property type="entry name" value="Hypothetical protein af1432"/>
    <property type="match status" value="1"/>
</dbReference>
<feature type="domain" description="Response regulatory" evidence="2">
    <location>
        <begin position="6"/>
        <end position="121"/>
    </location>
</feature>
<name>A0A177NM75_9GAMM</name>
<accession>A0A177NM75</accession>
<sequence length="408" mass="45455">MNGNKHILFVDDTEHVISGIQRQLRPYREQWHLHFAISGKQALELMQRQPIDLIVCDMMMPEMRGDELLAKVAAAYPGTVRMILSGYIDETSLRLGLEVAHQYLAKPCSTEILRETLCQIFKIQACVDNPRIAAEVGEASQLPSLPKIYHELNAAIGDERATSAQIADIFAKDMVLSAKLLHLVNSPYFGLQRTVSNLTDAINLIGLKKLNSLVLSVHVKTAFPVNDPAVERYMEYLWQDAARVAELARLIALSERQSEDRPDQAYLGGLLHNMGLLIFMSRCGDKLKILVEQAVNSDKPPAELEMSLFGFTRAEAAAYVLSLWKIPPRIIESILLQNTPSDSEYNGVNALTAVHAASCLLNPAAVPGYGRLFDMALDQTYLQRIGKLDRIGEWRTLAENVTASFAKK</sequence>
<dbReference type="Pfam" id="PF00072">
    <property type="entry name" value="Response_reg"/>
    <property type="match status" value="1"/>
</dbReference>
<evidence type="ECO:0000313" key="4">
    <source>
        <dbReference type="EMBL" id="OAI18483.1"/>
    </source>
</evidence>
<proteinExistence type="predicted"/>
<evidence type="ECO:0000259" key="2">
    <source>
        <dbReference type="PROSITE" id="PS50110"/>
    </source>
</evidence>
<dbReference type="SMART" id="SM00448">
    <property type="entry name" value="REC"/>
    <property type="match status" value="1"/>
</dbReference>
<evidence type="ECO:0000259" key="3">
    <source>
        <dbReference type="PROSITE" id="PS51833"/>
    </source>
</evidence>
<feature type="modified residue" description="4-aspartylphosphate" evidence="1">
    <location>
        <position position="57"/>
    </location>
</feature>
<dbReference type="InterPro" id="IPR052340">
    <property type="entry name" value="RNase_Y/CdgJ"/>
</dbReference>
<dbReference type="RefSeq" id="WP_064039892.1">
    <property type="nucleotide sequence ID" value="NZ_LUUJ01000057.1"/>
</dbReference>
<comment type="caution">
    <text evidence="4">The sequence shown here is derived from an EMBL/GenBank/DDBJ whole genome shotgun (WGS) entry which is preliminary data.</text>
</comment>
<organism evidence="4 5">
    <name type="scientific">Methylomonas koyamae</name>
    <dbReference type="NCBI Taxonomy" id="702114"/>
    <lineage>
        <taxon>Bacteria</taxon>
        <taxon>Pseudomonadati</taxon>
        <taxon>Pseudomonadota</taxon>
        <taxon>Gammaproteobacteria</taxon>
        <taxon>Methylococcales</taxon>
        <taxon>Methylococcaceae</taxon>
        <taxon>Methylomonas</taxon>
    </lineage>
</organism>